<proteinExistence type="predicted"/>
<sequence>MCLRYASAPTTIRSGYVDFHSLVSHQSSLLFITCIQCSCINIALVIVQIHAYLLQELRLP</sequence>
<dbReference type="RefSeq" id="XP_040763363.1">
    <property type="nucleotide sequence ID" value="XM_040909123.1"/>
</dbReference>
<dbReference type="GeneID" id="63826152"/>
<evidence type="ECO:0000313" key="2">
    <source>
        <dbReference type="EMBL" id="KZT05623.1"/>
    </source>
</evidence>
<feature type="transmembrane region" description="Helical" evidence="1">
    <location>
        <begin position="29"/>
        <end position="54"/>
    </location>
</feature>
<dbReference type="Proteomes" id="UP000076871">
    <property type="component" value="Unassembled WGS sequence"/>
</dbReference>
<keyword evidence="1" id="KW-0472">Membrane</keyword>
<gene>
    <name evidence="2" type="ORF">LAESUDRAFT_726914</name>
</gene>
<protein>
    <submittedName>
        <fullName evidence="2">Uncharacterized protein</fullName>
    </submittedName>
</protein>
<dbReference type="InParanoid" id="A0A165DTT9"/>
<keyword evidence="1" id="KW-0812">Transmembrane</keyword>
<evidence type="ECO:0000313" key="3">
    <source>
        <dbReference type="Proteomes" id="UP000076871"/>
    </source>
</evidence>
<dbReference type="AlphaFoldDB" id="A0A165DTT9"/>
<accession>A0A165DTT9</accession>
<keyword evidence="1" id="KW-1133">Transmembrane helix</keyword>
<evidence type="ECO:0000256" key="1">
    <source>
        <dbReference type="SAM" id="Phobius"/>
    </source>
</evidence>
<reference evidence="2 3" key="1">
    <citation type="journal article" date="2016" name="Mol. Biol. Evol.">
        <title>Comparative Genomics of Early-Diverging Mushroom-Forming Fungi Provides Insights into the Origins of Lignocellulose Decay Capabilities.</title>
        <authorList>
            <person name="Nagy L.G."/>
            <person name="Riley R."/>
            <person name="Tritt A."/>
            <person name="Adam C."/>
            <person name="Daum C."/>
            <person name="Floudas D."/>
            <person name="Sun H."/>
            <person name="Yadav J.S."/>
            <person name="Pangilinan J."/>
            <person name="Larsson K.H."/>
            <person name="Matsuura K."/>
            <person name="Barry K."/>
            <person name="Labutti K."/>
            <person name="Kuo R."/>
            <person name="Ohm R.A."/>
            <person name="Bhattacharya S.S."/>
            <person name="Shirouzu T."/>
            <person name="Yoshinaga Y."/>
            <person name="Martin F.M."/>
            <person name="Grigoriev I.V."/>
            <person name="Hibbett D.S."/>
        </authorList>
    </citation>
    <scope>NUCLEOTIDE SEQUENCE [LARGE SCALE GENOMIC DNA]</scope>
    <source>
        <strain evidence="2 3">93-53</strain>
    </source>
</reference>
<dbReference type="EMBL" id="KV427629">
    <property type="protein sequence ID" value="KZT05623.1"/>
    <property type="molecule type" value="Genomic_DNA"/>
</dbReference>
<keyword evidence="3" id="KW-1185">Reference proteome</keyword>
<name>A0A165DTT9_9APHY</name>
<organism evidence="2 3">
    <name type="scientific">Laetiporus sulphureus 93-53</name>
    <dbReference type="NCBI Taxonomy" id="1314785"/>
    <lineage>
        <taxon>Eukaryota</taxon>
        <taxon>Fungi</taxon>
        <taxon>Dikarya</taxon>
        <taxon>Basidiomycota</taxon>
        <taxon>Agaricomycotina</taxon>
        <taxon>Agaricomycetes</taxon>
        <taxon>Polyporales</taxon>
        <taxon>Laetiporus</taxon>
    </lineage>
</organism>